<dbReference type="Proteomes" id="UP000292424">
    <property type="component" value="Chromosome"/>
</dbReference>
<dbReference type="AlphaFoldDB" id="A0A5P2G8Z9"/>
<keyword evidence="1" id="KW-0732">Signal</keyword>
<dbReference type="EMBL" id="CP044016">
    <property type="protein sequence ID" value="QES88001.1"/>
    <property type="molecule type" value="Genomic_DNA"/>
</dbReference>
<proteinExistence type="predicted"/>
<dbReference type="InterPro" id="IPR026444">
    <property type="entry name" value="Secre_tail"/>
</dbReference>
<gene>
    <name evidence="3" type="ORF">E0W69_004750</name>
</gene>
<feature type="signal peptide" evidence="1">
    <location>
        <begin position="1"/>
        <end position="21"/>
    </location>
</feature>
<feature type="domain" description="Secretion system C-terminal sorting" evidence="2">
    <location>
        <begin position="451"/>
        <end position="515"/>
    </location>
</feature>
<dbReference type="KEGG" id="arac:E0W69_004750"/>
<dbReference type="NCBIfam" id="TIGR04183">
    <property type="entry name" value="Por_Secre_tail"/>
    <property type="match status" value="1"/>
</dbReference>
<organism evidence="3 4">
    <name type="scientific">Rhizosphaericola mali</name>
    <dbReference type="NCBI Taxonomy" id="2545455"/>
    <lineage>
        <taxon>Bacteria</taxon>
        <taxon>Pseudomonadati</taxon>
        <taxon>Bacteroidota</taxon>
        <taxon>Chitinophagia</taxon>
        <taxon>Chitinophagales</taxon>
        <taxon>Chitinophagaceae</taxon>
        <taxon>Rhizosphaericola</taxon>
    </lineage>
</organism>
<dbReference type="OrthoDB" id="600763at2"/>
<keyword evidence="4" id="KW-1185">Reference proteome</keyword>
<accession>A0A5P2G8Z9</accession>
<evidence type="ECO:0000313" key="3">
    <source>
        <dbReference type="EMBL" id="QES88001.1"/>
    </source>
</evidence>
<dbReference type="Pfam" id="PF18962">
    <property type="entry name" value="Por_Secre_tail"/>
    <property type="match status" value="1"/>
</dbReference>
<dbReference type="RefSeq" id="WP_131328888.1">
    <property type="nucleotide sequence ID" value="NZ_CP044016.1"/>
</dbReference>
<evidence type="ECO:0000259" key="2">
    <source>
        <dbReference type="Pfam" id="PF18962"/>
    </source>
</evidence>
<feature type="chain" id="PRO_5024362337" evidence="1">
    <location>
        <begin position="22"/>
        <end position="524"/>
    </location>
</feature>
<name>A0A5P2G8Z9_9BACT</name>
<reference evidence="3 4" key="1">
    <citation type="submission" date="2019-09" db="EMBL/GenBank/DDBJ databases">
        <title>Complete genome sequence of Arachidicoccus sp. B3-10 isolated from apple orchard soil.</title>
        <authorList>
            <person name="Kim H.S."/>
            <person name="Han K.-I."/>
            <person name="Suh M.K."/>
            <person name="Lee K.C."/>
            <person name="Eom M.K."/>
            <person name="Kim J.-S."/>
            <person name="Kang S.W."/>
            <person name="Sin Y."/>
            <person name="Lee J.-S."/>
        </authorList>
    </citation>
    <scope>NUCLEOTIDE SEQUENCE [LARGE SCALE GENOMIC DNA]</scope>
    <source>
        <strain evidence="3 4">B3-10</strain>
    </source>
</reference>
<evidence type="ECO:0000256" key="1">
    <source>
        <dbReference type="SAM" id="SignalP"/>
    </source>
</evidence>
<evidence type="ECO:0000313" key="4">
    <source>
        <dbReference type="Proteomes" id="UP000292424"/>
    </source>
</evidence>
<protein>
    <submittedName>
        <fullName evidence="3">T9SS type A sorting domain-containing protein</fullName>
    </submittedName>
</protein>
<sequence length="524" mass="55851">MKHVYTLIMSLFLCATTFSQITGPVERVYASSQTNSTWGLGLGGIANANNAIDNSSLTSSTISIGLSLVAGGYQQTLTFTDPVPANSTLHLKYSTLASLINIAGYVIISAYDVNNKEVFTTSDVTVVGLLGGENVYDYSALTSIPIKSVQLSLGSTVGVAVSANIYGSYYEKSSTTSTLSTSPIDVLYGTETTTLLNAASGLSVVANPYNCMDGNQSTAATLYATANVAAQQQLTGIFSGLYPTNSYAHVLVENPAAVLSLSLLNGPVTIQLLNDGTLVQSTATSAANLLALQLLSGSTNKGWINVQSTGAFNQVKVISNSNVVGLLQTFNVYEISRDYSALALPVQYTNELSGIYNNGNIDLSWTTSNEINNKQFDIMKSQDGVNWNILKSVPSFYANGNGSGHTYSYIDNQPFRGINYYKLIQYDLDGKSSTGKIISLNIDNNNTNIKIYPNPTTDRVYIDQIPIGTTYRVIDLSGKIISSGITNSIPANISVTNANSGILLINLTDSKSNKIGTFKIIKSK</sequence>